<reference evidence="2 3" key="1">
    <citation type="submission" date="2015-12" db="EMBL/GenBank/DDBJ databases">
        <title>Complete genome of Roseateles depolymerans KCTC 42856.</title>
        <authorList>
            <person name="Kim K.M."/>
        </authorList>
    </citation>
    <scope>NUCLEOTIDE SEQUENCE [LARGE SCALE GENOMIC DNA]</scope>
    <source>
        <strain evidence="2 3">KCTC 42856</strain>
    </source>
</reference>
<accession>A0A0U3MI04</accession>
<dbReference type="STRING" id="76731.RD2015_3834"/>
<dbReference type="EMBL" id="CP013729">
    <property type="protein sequence ID" value="ALV08285.1"/>
    <property type="molecule type" value="Genomic_DNA"/>
</dbReference>
<sequence>MNPLDFPSRLVLPSQPLNSGTGGGASSPSFSEALADVASIARDMTAERVSIANQMRRIVNSGDTTQMPAVLTRLQDANARQEVMATVLTKTTSGIDQIVKMQ</sequence>
<protein>
    <submittedName>
        <fullName evidence="2">Uncharacterized protein</fullName>
    </submittedName>
</protein>
<dbReference type="OrthoDB" id="9935494at2"/>
<gene>
    <name evidence="2" type="ORF">RD2015_3834</name>
</gene>
<keyword evidence="3" id="KW-1185">Reference proteome</keyword>
<evidence type="ECO:0000313" key="2">
    <source>
        <dbReference type="EMBL" id="ALV08285.1"/>
    </source>
</evidence>
<feature type="region of interest" description="Disordered" evidence="1">
    <location>
        <begin position="1"/>
        <end position="29"/>
    </location>
</feature>
<dbReference type="AlphaFoldDB" id="A0A0U3MI04"/>
<dbReference type="RefSeq" id="WP_058936275.1">
    <property type="nucleotide sequence ID" value="NZ_CP013729.1"/>
</dbReference>
<evidence type="ECO:0000256" key="1">
    <source>
        <dbReference type="SAM" id="MobiDB-lite"/>
    </source>
</evidence>
<dbReference type="Proteomes" id="UP000060699">
    <property type="component" value="Chromosome"/>
</dbReference>
<name>A0A0U3MI04_9BURK</name>
<evidence type="ECO:0000313" key="3">
    <source>
        <dbReference type="Proteomes" id="UP000060699"/>
    </source>
</evidence>
<dbReference type="KEGG" id="rdp:RD2015_3834"/>
<proteinExistence type="predicted"/>
<organism evidence="2 3">
    <name type="scientific">Roseateles depolymerans</name>
    <dbReference type="NCBI Taxonomy" id="76731"/>
    <lineage>
        <taxon>Bacteria</taxon>
        <taxon>Pseudomonadati</taxon>
        <taxon>Pseudomonadota</taxon>
        <taxon>Betaproteobacteria</taxon>
        <taxon>Burkholderiales</taxon>
        <taxon>Sphaerotilaceae</taxon>
        <taxon>Roseateles</taxon>
    </lineage>
</organism>